<dbReference type="InterPro" id="IPR036974">
    <property type="entry name" value="PUA_sf"/>
</dbReference>
<dbReference type="Gene3D" id="2.30.130.10">
    <property type="entry name" value="PUA domain"/>
    <property type="match status" value="1"/>
</dbReference>
<dbReference type="PRINTS" id="PR00474">
    <property type="entry name" value="GLU5KINASE"/>
</dbReference>
<keyword evidence="2 8" id="KW-0028">Amino-acid biosynthesis</keyword>
<comment type="similarity">
    <text evidence="8">Belongs to the glutamate 5-kinase family.</text>
</comment>
<name>A0A6G5QR05_CAMRE</name>
<comment type="subcellular location">
    <subcellularLocation>
        <location evidence="8">Cytoplasm</location>
    </subcellularLocation>
</comment>
<dbReference type="SUPFAM" id="SSF53633">
    <property type="entry name" value="Carbamate kinase-like"/>
    <property type="match status" value="1"/>
</dbReference>
<dbReference type="UniPathway" id="UPA00098">
    <property type="reaction ID" value="UER00359"/>
</dbReference>
<dbReference type="AlphaFoldDB" id="A0A6G5QR05"/>
<feature type="domain" description="PUA" evidence="9">
    <location>
        <begin position="285"/>
        <end position="367"/>
    </location>
</feature>
<comment type="function">
    <text evidence="8">Catalyzes the transfer of a phosphate group to glutamate to form L-glutamate 5-phosphate.</text>
</comment>
<dbReference type="InterPro" id="IPR036393">
    <property type="entry name" value="AceGlu_kinase-like_sf"/>
</dbReference>
<organism evidence="10 11">
    <name type="scientific">Campylobacter rectus</name>
    <name type="common">Wolinella recta</name>
    <dbReference type="NCBI Taxonomy" id="203"/>
    <lineage>
        <taxon>Bacteria</taxon>
        <taxon>Pseudomonadati</taxon>
        <taxon>Campylobacterota</taxon>
        <taxon>Epsilonproteobacteria</taxon>
        <taxon>Campylobacterales</taxon>
        <taxon>Campylobacteraceae</taxon>
        <taxon>Campylobacter</taxon>
    </lineage>
</organism>
<dbReference type="Gene3D" id="3.40.1160.10">
    <property type="entry name" value="Acetylglutamate kinase-like"/>
    <property type="match status" value="2"/>
</dbReference>
<dbReference type="GO" id="GO:0004349">
    <property type="term" value="F:glutamate 5-kinase activity"/>
    <property type="evidence" value="ECO:0007669"/>
    <property type="project" value="UniProtKB-UniRule"/>
</dbReference>
<evidence type="ECO:0000256" key="8">
    <source>
        <dbReference type="HAMAP-Rule" id="MF_00456"/>
    </source>
</evidence>
<keyword evidence="5 8" id="KW-0547">Nucleotide-binding</keyword>
<accession>A0A6G5QR05</accession>
<comment type="pathway">
    <text evidence="8">Amino-acid biosynthesis; L-proline biosynthesis; L-glutamate 5-semialdehyde from L-glutamate: step 1/2.</text>
</comment>
<feature type="binding site" evidence="8">
    <location>
        <position position="55"/>
    </location>
    <ligand>
        <name>substrate</name>
    </ligand>
</feature>
<keyword evidence="1 8" id="KW-0963">Cytoplasm</keyword>
<proteinExistence type="inferred from homology"/>
<evidence type="ECO:0000256" key="5">
    <source>
        <dbReference type="ARBA" id="ARBA00022741"/>
    </source>
</evidence>
<comment type="catalytic activity">
    <reaction evidence="8">
        <text>L-glutamate + ATP = L-glutamyl 5-phosphate + ADP</text>
        <dbReference type="Rhea" id="RHEA:14877"/>
        <dbReference type="ChEBI" id="CHEBI:29985"/>
        <dbReference type="ChEBI" id="CHEBI:30616"/>
        <dbReference type="ChEBI" id="CHEBI:58274"/>
        <dbReference type="ChEBI" id="CHEBI:456216"/>
        <dbReference type="EC" id="2.7.2.11"/>
    </reaction>
</comment>
<gene>
    <name evidence="8 10" type="primary">proB</name>
    <name evidence="10" type="ORF">CRECT_2300</name>
</gene>
<dbReference type="InterPro" id="IPR019797">
    <property type="entry name" value="Glutamate_5-kinase_CS"/>
</dbReference>
<dbReference type="GO" id="GO:0005829">
    <property type="term" value="C:cytosol"/>
    <property type="evidence" value="ECO:0007669"/>
    <property type="project" value="TreeGrafter"/>
</dbReference>
<dbReference type="PANTHER" id="PTHR43654">
    <property type="entry name" value="GLUTAMATE 5-KINASE"/>
    <property type="match status" value="1"/>
</dbReference>
<keyword evidence="3 8" id="KW-0641">Proline biosynthesis</keyword>
<dbReference type="HAMAP" id="MF_00456">
    <property type="entry name" value="ProB"/>
    <property type="match status" value="1"/>
</dbReference>
<sequence length="375" mass="40034">MDRKELLGGVKRIVVKIGTSTLANADGSLNEDKIKQIVANLSELNENAEVVFVTSGAVGAGMGQMKLTHKPKSIVEKQALAAIGQVSLIHLYQILFWAHGKTIAQLLLTKDDFSDRRRYLNMRSVLRSLLAKKIIPVINENDPVVGEGIRGVKVGDNDTLSALVAGLIEADLLVILTDIDGLYDKNPSIFADAKFINLVENLDDSIRAAAGAEGSKLGTGGMRTKITAAEMATKNGTHLIIANGADPRNIVRAAHGCEVGTLFLAGKNRINSRKYWLAYSAEHKGSVAIDAGAAKALKDGKSLLAVGIAEVTGEFERGETLAIKDAGGRALARGITNYSSAELALIKGRKSEEIEAVLGYKYENEALHIDNIALI</sequence>
<dbReference type="Pfam" id="PF00696">
    <property type="entry name" value="AA_kinase"/>
    <property type="match status" value="1"/>
</dbReference>
<dbReference type="SUPFAM" id="SSF88697">
    <property type="entry name" value="PUA domain-like"/>
    <property type="match status" value="1"/>
</dbReference>
<evidence type="ECO:0000256" key="4">
    <source>
        <dbReference type="ARBA" id="ARBA00022679"/>
    </source>
</evidence>
<feature type="binding site" evidence="8">
    <location>
        <position position="157"/>
    </location>
    <ligand>
        <name>substrate</name>
    </ligand>
</feature>
<evidence type="ECO:0000256" key="2">
    <source>
        <dbReference type="ARBA" id="ARBA00022605"/>
    </source>
</evidence>
<dbReference type="FunFam" id="3.40.1160.10:FF:000018">
    <property type="entry name" value="Glutamate 5-kinase"/>
    <property type="match status" value="1"/>
</dbReference>
<reference evidence="10 11" key="1">
    <citation type="submission" date="2016-07" db="EMBL/GenBank/DDBJ databases">
        <title>Comparative genomics of the Campylobacter concisus group.</title>
        <authorList>
            <person name="Miller W.G."/>
            <person name="Yee E."/>
            <person name="Chapman M.H."/>
            <person name="Huynh S."/>
            <person name="Bono J.L."/>
            <person name="On S.L.W."/>
            <person name="StLeger J."/>
            <person name="Foster G."/>
            <person name="Parker C.T."/>
        </authorList>
    </citation>
    <scope>NUCLEOTIDE SEQUENCE [LARGE SCALE GENOMIC DNA]</scope>
    <source>
        <strain evidence="10 11">ATCC 33238</strain>
    </source>
</reference>
<dbReference type="InterPro" id="IPR001048">
    <property type="entry name" value="Asp/Glu/Uridylate_kinase"/>
</dbReference>
<dbReference type="InterPro" id="IPR011529">
    <property type="entry name" value="Glu_5kinase"/>
</dbReference>
<dbReference type="GO" id="GO:0005524">
    <property type="term" value="F:ATP binding"/>
    <property type="evidence" value="ECO:0007669"/>
    <property type="project" value="UniProtKB-KW"/>
</dbReference>
<dbReference type="KEGG" id="crx:CRECT_2300"/>
<dbReference type="InterPro" id="IPR041739">
    <property type="entry name" value="G5K_ProB"/>
</dbReference>
<dbReference type="PIRSF" id="PIRSF000729">
    <property type="entry name" value="GK"/>
    <property type="match status" value="1"/>
</dbReference>
<keyword evidence="4 8" id="KW-0808">Transferase</keyword>
<feature type="binding site" evidence="8">
    <location>
        <position position="16"/>
    </location>
    <ligand>
        <name>ATP</name>
        <dbReference type="ChEBI" id="CHEBI:30616"/>
    </ligand>
</feature>
<dbReference type="InterPro" id="IPR001057">
    <property type="entry name" value="Glu/AcGlu_kinase"/>
</dbReference>
<dbReference type="CDD" id="cd04242">
    <property type="entry name" value="AAK_G5K_ProB"/>
    <property type="match status" value="1"/>
</dbReference>
<dbReference type="InterPro" id="IPR015947">
    <property type="entry name" value="PUA-like_sf"/>
</dbReference>
<evidence type="ECO:0000256" key="6">
    <source>
        <dbReference type="ARBA" id="ARBA00022777"/>
    </source>
</evidence>
<evidence type="ECO:0000259" key="9">
    <source>
        <dbReference type="SMART" id="SM00359"/>
    </source>
</evidence>
<dbReference type="RefSeq" id="WP_002944274.1">
    <property type="nucleotide sequence ID" value="NZ_CP012543.1"/>
</dbReference>
<dbReference type="PROSITE" id="PS50890">
    <property type="entry name" value="PUA"/>
    <property type="match status" value="1"/>
</dbReference>
<protein>
    <recommendedName>
        <fullName evidence="8">Glutamate 5-kinase</fullName>
        <ecNumber evidence="8">2.7.2.11</ecNumber>
    </recommendedName>
    <alternativeName>
        <fullName evidence="8">Gamma-glutamyl kinase</fullName>
        <shortName evidence="8">GK</shortName>
    </alternativeName>
</protein>
<evidence type="ECO:0000256" key="7">
    <source>
        <dbReference type="ARBA" id="ARBA00022840"/>
    </source>
</evidence>
<evidence type="ECO:0000256" key="1">
    <source>
        <dbReference type="ARBA" id="ARBA00022490"/>
    </source>
</evidence>
<evidence type="ECO:0000313" key="11">
    <source>
        <dbReference type="Proteomes" id="UP000502377"/>
    </source>
</evidence>
<dbReference type="EC" id="2.7.2.11" evidence="8"/>
<dbReference type="PROSITE" id="PS00902">
    <property type="entry name" value="GLUTAMATE_5_KINASE"/>
    <property type="match status" value="1"/>
</dbReference>
<dbReference type="Pfam" id="PF01472">
    <property type="entry name" value="PUA"/>
    <property type="match status" value="1"/>
</dbReference>
<evidence type="ECO:0000313" key="10">
    <source>
        <dbReference type="EMBL" id="QCD47886.1"/>
    </source>
</evidence>
<dbReference type="InterPro" id="IPR002478">
    <property type="entry name" value="PUA"/>
</dbReference>
<keyword evidence="7 8" id="KW-0067">ATP-binding</keyword>
<keyword evidence="6 8" id="KW-0418">Kinase</keyword>
<evidence type="ECO:0000256" key="3">
    <source>
        <dbReference type="ARBA" id="ARBA00022650"/>
    </source>
</evidence>
<dbReference type="GO" id="GO:0003723">
    <property type="term" value="F:RNA binding"/>
    <property type="evidence" value="ECO:0007669"/>
    <property type="project" value="InterPro"/>
</dbReference>
<dbReference type="Proteomes" id="UP000502377">
    <property type="component" value="Chromosome"/>
</dbReference>
<dbReference type="GO" id="GO:0055129">
    <property type="term" value="P:L-proline biosynthetic process"/>
    <property type="evidence" value="ECO:0007669"/>
    <property type="project" value="UniProtKB-UniRule"/>
</dbReference>
<dbReference type="PANTHER" id="PTHR43654:SF1">
    <property type="entry name" value="ISOPENTENYL PHOSPHATE KINASE"/>
    <property type="match status" value="1"/>
</dbReference>
<feature type="binding site" evidence="8">
    <location>
        <begin position="177"/>
        <end position="178"/>
    </location>
    <ligand>
        <name>ATP</name>
        <dbReference type="ChEBI" id="CHEBI:30616"/>
    </ligand>
</feature>
<feature type="binding site" evidence="8">
    <location>
        <position position="142"/>
    </location>
    <ligand>
        <name>substrate</name>
    </ligand>
</feature>
<dbReference type="EMBL" id="CP012543">
    <property type="protein sequence ID" value="QCD47886.1"/>
    <property type="molecule type" value="Genomic_DNA"/>
</dbReference>
<dbReference type="SMART" id="SM00359">
    <property type="entry name" value="PUA"/>
    <property type="match status" value="1"/>
</dbReference>
<dbReference type="InterPro" id="IPR005715">
    <property type="entry name" value="Glu_5kinase/COase_Synthase"/>
</dbReference>
<dbReference type="NCBIfam" id="TIGR01027">
    <property type="entry name" value="proB"/>
    <property type="match status" value="1"/>
</dbReference>
<dbReference type="CDD" id="cd21157">
    <property type="entry name" value="PUA_G5K"/>
    <property type="match status" value="1"/>
</dbReference>
<feature type="binding site" evidence="8">
    <location>
        <begin position="219"/>
        <end position="225"/>
    </location>
    <ligand>
        <name>ATP</name>
        <dbReference type="ChEBI" id="CHEBI:30616"/>
    </ligand>
</feature>